<sequence>MLASACDEAEYAYNSNAVCDFYNGSWSPANAKESTWTNSYAAIQMCNHYLDGFQGLTFPELELNQDYDAK</sequence>
<keyword evidence="2" id="KW-1185">Reference proteome</keyword>
<evidence type="ECO:0008006" key="3">
    <source>
        <dbReference type="Google" id="ProtNLM"/>
    </source>
</evidence>
<evidence type="ECO:0000313" key="1">
    <source>
        <dbReference type="EMBL" id="GAK36023.1"/>
    </source>
</evidence>
<accession>A0A069CZH8</accession>
<proteinExistence type="predicted"/>
<dbReference type="Proteomes" id="UP000027601">
    <property type="component" value="Unassembled WGS sequence"/>
</dbReference>
<organism evidence="1 2">
    <name type="scientific">Bacteroides graminisolvens DSM 19988 = JCM 15093</name>
    <dbReference type="NCBI Taxonomy" id="1121097"/>
    <lineage>
        <taxon>Bacteria</taxon>
        <taxon>Pseudomonadati</taxon>
        <taxon>Bacteroidota</taxon>
        <taxon>Bacteroidia</taxon>
        <taxon>Bacteroidales</taxon>
        <taxon>Bacteroidaceae</taxon>
        <taxon>Bacteroides</taxon>
    </lineage>
</organism>
<reference evidence="1 2" key="1">
    <citation type="journal article" date="2015" name="Microbes Environ.">
        <title>Distribution and evolution of nitrogen fixation genes in the phylum bacteroidetes.</title>
        <authorList>
            <person name="Inoue J."/>
            <person name="Oshima K."/>
            <person name="Suda W."/>
            <person name="Sakamoto M."/>
            <person name="Iino T."/>
            <person name="Noda S."/>
            <person name="Hongoh Y."/>
            <person name="Hattori M."/>
            <person name="Ohkuma M."/>
        </authorList>
    </citation>
    <scope>NUCLEOTIDE SEQUENCE [LARGE SCALE GENOMIC DNA]</scope>
    <source>
        <strain evidence="1 2">JCM 15093</strain>
    </source>
</reference>
<protein>
    <recommendedName>
        <fullName evidence="3">Outer membrane protein</fullName>
    </recommendedName>
</protein>
<dbReference type="EMBL" id="BAJS01000004">
    <property type="protein sequence ID" value="GAK36023.1"/>
    <property type="molecule type" value="Genomic_DNA"/>
</dbReference>
<dbReference type="Gene3D" id="1.25.40.390">
    <property type="match status" value="1"/>
</dbReference>
<dbReference type="AlphaFoldDB" id="A0A069CZH8"/>
<name>A0A069CZH8_9BACE</name>
<dbReference type="SUPFAM" id="SSF48452">
    <property type="entry name" value="TPR-like"/>
    <property type="match status" value="1"/>
</dbReference>
<comment type="caution">
    <text evidence="1">The sequence shown here is derived from an EMBL/GenBank/DDBJ whole genome shotgun (WGS) entry which is preliminary data.</text>
</comment>
<dbReference type="InterPro" id="IPR011990">
    <property type="entry name" value="TPR-like_helical_dom_sf"/>
</dbReference>
<evidence type="ECO:0000313" key="2">
    <source>
        <dbReference type="Proteomes" id="UP000027601"/>
    </source>
</evidence>
<gene>
    <name evidence="1" type="ORF">JCM15093_1157</name>
</gene>